<name>A0AC34G4Q1_9BILA</name>
<accession>A0AC34G4Q1</accession>
<dbReference type="WBParaSite" id="ES5_v2.g24715.t1">
    <property type="protein sequence ID" value="ES5_v2.g24715.t1"/>
    <property type="gene ID" value="ES5_v2.g24715"/>
</dbReference>
<evidence type="ECO:0000313" key="1">
    <source>
        <dbReference type="Proteomes" id="UP000887579"/>
    </source>
</evidence>
<proteinExistence type="predicted"/>
<sequence>MALKDGHKLEAQSLAEVLVADYGTHMINKATASAEIIQETYISRREEFKGETHMNAVKVGVSGEFDGQAYGGGGSVGVENKEESASNDTETTSKTRSLIKTRGGPHINRMGTPNINDSMIHVDNLVGINQQGKFLYDIIPALKLPEFSKMIKYTINELIFNAVTTYYKYNSLPGCMKMTSENYNPLANYDDGSCDDPGVLYSFGGIYQACNPLQAWANFENIEFGKHCEKYERRNRITNDFSCPNYTAPFLIDSMKVQFNDRTVKRQMRKCWRFIPYCWYEEVDVKVLDEIYTATYWCSGAQK</sequence>
<reference evidence="2" key="1">
    <citation type="submission" date="2022-11" db="UniProtKB">
        <authorList>
            <consortium name="WormBaseParasite"/>
        </authorList>
    </citation>
    <scope>IDENTIFICATION</scope>
</reference>
<organism evidence="1 2">
    <name type="scientific">Panagrolaimus sp. ES5</name>
    <dbReference type="NCBI Taxonomy" id="591445"/>
    <lineage>
        <taxon>Eukaryota</taxon>
        <taxon>Metazoa</taxon>
        <taxon>Ecdysozoa</taxon>
        <taxon>Nematoda</taxon>
        <taxon>Chromadorea</taxon>
        <taxon>Rhabditida</taxon>
        <taxon>Tylenchina</taxon>
        <taxon>Panagrolaimomorpha</taxon>
        <taxon>Panagrolaimoidea</taxon>
        <taxon>Panagrolaimidae</taxon>
        <taxon>Panagrolaimus</taxon>
    </lineage>
</organism>
<protein>
    <submittedName>
        <fullName evidence="2">Macrophage-expressed gene 1 protein</fullName>
    </submittedName>
</protein>
<dbReference type="Proteomes" id="UP000887579">
    <property type="component" value="Unplaced"/>
</dbReference>
<evidence type="ECO:0000313" key="2">
    <source>
        <dbReference type="WBParaSite" id="ES5_v2.g24715.t1"/>
    </source>
</evidence>